<evidence type="ECO:0000256" key="5">
    <source>
        <dbReference type="ARBA" id="ARBA00038035"/>
    </source>
</evidence>
<dbReference type="PANTHER" id="PTHR48013">
    <property type="entry name" value="DUAL SPECIFICITY MITOGEN-ACTIVATED PROTEIN KINASE KINASE 5-RELATED"/>
    <property type="match status" value="1"/>
</dbReference>
<evidence type="ECO:0000313" key="13">
    <source>
        <dbReference type="Proteomes" id="UP000603453"/>
    </source>
</evidence>
<dbReference type="GO" id="GO:0005524">
    <property type="term" value="F:ATP binding"/>
    <property type="evidence" value="ECO:0007669"/>
    <property type="project" value="UniProtKB-KW"/>
</dbReference>
<evidence type="ECO:0000256" key="4">
    <source>
        <dbReference type="ARBA" id="ARBA00022840"/>
    </source>
</evidence>
<evidence type="ECO:0000256" key="6">
    <source>
        <dbReference type="ARBA" id="ARBA00038999"/>
    </source>
</evidence>
<dbReference type="EMBL" id="JAEPRD010000082">
    <property type="protein sequence ID" value="KAG2200546.1"/>
    <property type="molecule type" value="Genomic_DNA"/>
</dbReference>
<comment type="caution">
    <text evidence="12">The sequence shown here is derived from an EMBL/GenBank/DDBJ whole genome shotgun (WGS) entry which is preliminary data.</text>
</comment>
<evidence type="ECO:0000313" key="12">
    <source>
        <dbReference type="EMBL" id="KAG2200546.1"/>
    </source>
</evidence>
<feature type="region of interest" description="Disordered" evidence="10">
    <location>
        <begin position="407"/>
        <end position="426"/>
    </location>
</feature>
<dbReference type="InterPro" id="IPR008271">
    <property type="entry name" value="Ser/Thr_kinase_AS"/>
</dbReference>
<dbReference type="AlphaFoldDB" id="A0A8H7QXJ6"/>
<dbReference type="InterPro" id="IPR011009">
    <property type="entry name" value="Kinase-like_dom_sf"/>
</dbReference>
<evidence type="ECO:0000256" key="7">
    <source>
        <dbReference type="ARBA" id="ARBA00049014"/>
    </source>
</evidence>
<comment type="catalytic activity">
    <reaction evidence="9">
        <text>L-tyrosyl-[protein] + ATP = O-phospho-L-tyrosyl-[protein] + ADP + H(+)</text>
        <dbReference type="Rhea" id="RHEA:10596"/>
        <dbReference type="Rhea" id="RHEA-COMP:10136"/>
        <dbReference type="Rhea" id="RHEA-COMP:20101"/>
        <dbReference type="ChEBI" id="CHEBI:15378"/>
        <dbReference type="ChEBI" id="CHEBI:30616"/>
        <dbReference type="ChEBI" id="CHEBI:46858"/>
        <dbReference type="ChEBI" id="CHEBI:61978"/>
        <dbReference type="ChEBI" id="CHEBI:456216"/>
        <dbReference type="EC" id="2.7.12.2"/>
    </reaction>
</comment>
<comment type="catalytic activity">
    <reaction evidence="7">
        <text>L-seryl-[protein] + ATP = O-phospho-L-seryl-[protein] + ADP + H(+)</text>
        <dbReference type="Rhea" id="RHEA:17989"/>
        <dbReference type="Rhea" id="RHEA-COMP:9863"/>
        <dbReference type="Rhea" id="RHEA-COMP:11604"/>
        <dbReference type="ChEBI" id="CHEBI:15378"/>
        <dbReference type="ChEBI" id="CHEBI:29999"/>
        <dbReference type="ChEBI" id="CHEBI:30616"/>
        <dbReference type="ChEBI" id="CHEBI:83421"/>
        <dbReference type="ChEBI" id="CHEBI:456216"/>
        <dbReference type="EC" id="2.7.12.2"/>
    </reaction>
</comment>
<comment type="similarity">
    <text evidence="5">Belongs to the protein kinase superfamily. STE Ser/Thr protein kinase family. MAP kinase kinase subfamily.</text>
</comment>
<dbReference type="PROSITE" id="PS00108">
    <property type="entry name" value="PROTEIN_KINASE_ST"/>
    <property type="match status" value="1"/>
</dbReference>
<gene>
    <name evidence="12" type="ORF">INT47_012332</name>
</gene>
<keyword evidence="4" id="KW-0067">ATP-binding</keyword>
<dbReference type="PANTHER" id="PTHR48013:SF9">
    <property type="entry name" value="DUAL SPECIFICITY MITOGEN-ACTIVATED PROTEIN KINASE KINASE 5"/>
    <property type="match status" value="1"/>
</dbReference>
<dbReference type="InterPro" id="IPR000719">
    <property type="entry name" value="Prot_kinase_dom"/>
</dbReference>
<dbReference type="GO" id="GO:0004708">
    <property type="term" value="F:MAP kinase kinase activity"/>
    <property type="evidence" value="ECO:0007669"/>
    <property type="project" value="UniProtKB-EC"/>
</dbReference>
<sequence length="798" mass="89871">MIFLRANRDTIIQSKITVPETNHRQNLSIPRIALHRAKNFLAKCIPCKELALDAYHLIMATRTKYLGLLEQPVEEPSNYGNRTYASPTTATDLLPFTRTTELTFSCTSTIIDPERSTSQINTPTQSSVLLEGESVRRVHDEPVVNSSSTHALDATLISEETQDDTLETTQKVTATQSSVLLEGENARRASNELTLTSPIQTLDAALISEEPQDDTLETTQEVATPTQSSVILEDETSRRVSEITIASGSFSQTTSVHPVPTLNDETHSLSHVQEVVVPTCVHVTEQVIPRVRNLFASVPTTLDPIPTEQVQDFQVVTVREEGQVTSTHSSDFSDELEVVDEDEELTYGRTSNEEDNEVVDGLQPEQVTEIVVPAFDRTPVGLQRATLQLNNRVETHVTEDVQLEETRRLTEDEQGYAENQDEETMDERNYTAQDLAIFEQNALFRRRMQREVARRGKIPVLVRRDLNDPSSSEASGEYFDAQEETQPVDFNTVIENIVGPRNSDELEEYEHNPYKMLCDLGPLLDIMKDNKYYSFCYEDPNKVYVIDRDAEGGGMNGGVHKARFRNDTTRRLYAMKTVLVDFHKPTYHGKLTEIRSEVRLLRQEHDRLARLCDLRIYNGRVFIFTDYMPYTLTDIIQMKYHSGIHNDVLVHIFLQSMEGLDYINNTLAMVHGDIKGCNIMMDKDGNIKLIDFGFSGHPTDSPGSGTEAFMSPELAAGGPNTAASDAWALGKTFQYLLDCNKGHREPYLKLICKSLTASTLEARITVRLAFEMLDLAVRSQWLERAEPQTALNHVASNA</sequence>
<evidence type="ECO:0000259" key="11">
    <source>
        <dbReference type="PROSITE" id="PS50011"/>
    </source>
</evidence>
<dbReference type="OrthoDB" id="122279at2759"/>
<evidence type="ECO:0000256" key="2">
    <source>
        <dbReference type="ARBA" id="ARBA00022741"/>
    </source>
</evidence>
<evidence type="ECO:0000256" key="8">
    <source>
        <dbReference type="ARBA" id="ARBA00049299"/>
    </source>
</evidence>
<reference evidence="12" key="1">
    <citation type="submission" date="2020-12" db="EMBL/GenBank/DDBJ databases">
        <title>Metabolic potential, ecology and presence of endohyphal bacteria is reflected in genomic diversity of Mucoromycotina.</title>
        <authorList>
            <person name="Muszewska A."/>
            <person name="Okrasinska A."/>
            <person name="Steczkiewicz K."/>
            <person name="Drgas O."/>
            <person name="Orlowska M."/>
            <person name="Perlinska-Lenart U."/>
            <person name="Aleksandrzak-Piekarczyk T."/>
            <person name="Szatraj K."/>
            <person name="Zielenkiewicz U."/>
            <person name="Pilsyk S."/>
            <person name="Malc E."/>
            <person name="Mieczkowski P."/>
            <person name="Kruszewska J.S."/>
            <person name="Biernat P."/>
            <person name="Pawlowska J."/>
        </authorList>
    </citation>
    <scope>NUCLEOTIDE SEQUENCE</scope>
    <source>
        <strain evidence="12">WA0000017839</strain>
    </source>
</reference>
<dbReference type="SUPFAM" id="SSF56112">
    <property type="entry name" value="Protein kinase-like (PK-like)"/>
    <property type="match status" value="1"/>
</dbReference>
<evidence type="ECO:0000256" key="1">
    <source>
        <dbReference type="ARBA" id="ARBA00022679"/>
    </source>
</evidence>
<keyword evidence="13" id="KW-1185">Reference proteome</keyword>
<dbReference type="EC" id="2.7.12.2" evidence="6"/>
<keyword evidence="1" id="KW-0808">Transferase</keyword>
<dbReference type="SMART" id="SM00220">
    <property type="entry name" value="S_TKc"/>
    <property type="match status" value="1"/>
</dbReference>
<accession>A0A8H7QXJ6</accession>
<feature type="domain" description="Protein kinase" evidence="11">
    <location>
        <begin position="545"/>
        <end position="798"/>
    </location>
</feature>
<dbReference type="CDD" id="cd00180">
    <property type="entry name" value="PKc"/>
    <property type="match status" value="1"/>
</dbReference>
<dbReference type="PROSITE" id="PS50011">
    <property type="entry name" value="PROTEIN_KINASE_DOM"/>
    <property type="match status" value="1"/>
</dbReference>
<evidence type="ECO:0000256" key="3">
    <source>
        <dbReference type="ARBA" id="ARBA00022777"/>
    </source>
</evidence>
<protein>
    <recommendedName>
        <fullName evidence="6">mitogen-activated protein kinase kinase</fullName>
        <ecNumber evidence="6">2.7.12.2</ecNumber>
    </recommendedName>
</protein>
<proteinExistence type="inferred from homology"/>
<feature type="compositionally biased region" description="Acidic residues" evidence="10">
    <location>
        <begin position="412"/>
        <end position="425"/>
    </location>
</feature>
<keyword evidence="3" id="KW-0418">Kinase</keyword>
<name>A0A8H7QXJ6_9FUNG</name>
<keyword evidence="2" id="KW-0547">Nucleotide-binding</keyword>
<comment type="catalytic activity">
    <reaction evidence="8">
        <text>L-threonyl-[protein] + ATP = O-phospho-L-threonyl-[protein] + ADP + H(+)</text>
        <dbReference type="Rhea" id="RHEA:46608"/>
        <dbReference type="Rhea" id="RHEA-COMP:11060"/>
        <dbReference type="Rhea" id="RHEA-COMP:11605"/>
        <dbReference type="ChEBI" id="CHEBI:15378"/>
        <dbReference type="ChEBI" id="CHEBI:30013"/>
        <dbReference type="ChEBI" id="CHEBI:30616"/>
        <dbReference type="ChEBI" id="CHEBI:61977"/>
        <dbReference type="ChEBI" id="CHEBI:456216"/>
        <dbReference type="EC" id="2.7.12.2"/>
    </reaction>
</comment>
<evidence type="ECO:0000256" key="9">
    <source>
        <dbReference type="ARBA" id="ARBA00051693"/>
    </source>
</evidence>
<evidence type="ECO:0000256" key="10">
    <source>
        <dbReference type="SAM" id="MobiDB-lite"/>
    </source>
</evidence>
<organism evidence="12 13">
    <name type="scientific">Mucor saturninus</name>
    <dbReference type="NCBI Taxonomy" id="64648"/>
    <lineage>
        <taxon>Eukaryota</taxon>
        <taxon>Fungi</taxon>
        <taxon>Fungi incertae sedis</taxon>
        <taxon>Mucoromycota</taxon>
        <taxon>Mucoromycotina</taxon>
        <taxon>Mucoromycetes</taxon>
        <taxon>Mucorales</taxon>
        <taxon>Mucorineae</taxon>
        <taxon>Mucoraceae</taxon>
        <taxon>Mucor</taxon>
    </lineage>
</organism>
<dbReference type="Proteomes" id="UP000603453">
    <property type="component" value="Unassembled WGS sequence"/>
</dbReference>
<dbReference type="Gene3D" id="1.10.510.10">
    <property type="entry name" value="Transferase(Phosphotransferase) domain 1"/>
    <property type="match status" value="1"/>
</dbReference>
<dbReference type="Pfam" id="PF00069">
    <property type="entry name" value="Pkinase"/>
    <property type="match status" value="1"/>
</dbReference>